<evidence type="ECO:0000259" key="2">
    <source>
        <dbReference type="PROSITE" id="PS50110"/>
    </source>
</evidence>
<keyword evidence="5" id="KW-1185">Reference proteome</keyword>
<name>A0A840EBD1_9BACT</name>
<dbReference type="Proteomes" id="UP000576209">
    <property type="component" value="Unassembled WGS sequence"/>
</dbReference>
<dbReference type="Gene3D" id="2.40.50.1020">
    <property type="entry name" value="LytTr DNA-binding domain"/>
    <property type="match status" value="1"/>
</dbReference>
<dbReference type="SMART" id="SM00850">
    <property type="entry name" value="LytTR"/>
    <property type="match status" value="1"/>
</dbReference>
<dbReference type="Pfam" id="PF04397">
    <property type="entry name" value="LytTR"/>
    <property type="match status" value="1"/>
</dbReference>
<dbReference type="GO" id="GO:0000156">
    <property type="term" value="F:phosphorelay response regulator activity"/>
    <property type="evidence" value="ECO:0007669"/>
    <property type="project" value="InterPro"/>
</dbReference>
<protein>
    <submittedName>
        <fullName evidence="4">Two-component system LytT family response regulator</fullName>
    </submittedName>
</protein>
<evidence type="ECO:0000313" key="5">
    <source>
        <dbReference type="Proteomes" id="UP000576209"/>
    </source>
</evidence>
<comment type="caution">
    <text evidence="4">The sequence shown here is derived from an EMBL/GenBank/DDBJ whole genome shotgun (WGS) entry which is preliminary data.</text>
</comment>
<dbReference type="EMBL" id="JACIFF010000004">
    <property type="protein sequence ID" value="MBB4079318.1"/>
    <property type="molecule type" value="Genomic_DNA"/>
</dbReference>
<sequence>MLLNAVIIEDERKGLINLKQMLNLHCEDVEVIGEADGVESGYRLFERGGMKPDLAFLDINLGDGKVFQLLERLRPINFDIIFVTAYDQFAMKACNYSSIGYILKPIDPDRLVEAVSRVKPRQLARTDERLEIMRQYQAHPNAFEKLSVGGVDGIHFVKIRDIIRFEAEDNYTHIYLTDGQRITASKTIKLYEDMLAPVNFYRVHKRHVINMNYMKKFVKGEGGYIVMDDDMRIEVSRRRRPAFMTQLRLLQDVL</sequence>
<proteinExistence type="predicted"/>
<feature type="domain" description="HTH LytTR-type" evidence="3">
    <location>
        <begin position="152"/>
        <end position="249"/>
    </location>
</feature>
<dbReference type="PROSITE" id="PS50930">
    <property type="entry name" value="HTH_LYTTR"/>
    <property type="match status" value="1"/>
</dbReference>
<evidence type="ECO:0000313" key="4">
    <source>
        <dbReference type="EMBL" id="MBB4079318.1"/>
    </source>
</evidence>
<dbReference type="PANTHER" id="PTHR37299">
    <property type="entry name" value="TRANSCRIPTIONAL REGULATOR-RELATED"/>
    <property type="match status" value="1"/>
</dbReference>
<dbReference type="InterPro" id="IPR007492">
    <property type="entry name" value="LytTR_DNA-bd_dom"/>
</dbReference>
<organism evidence="4 5">
    <name type="scientific">Neolewinella aquimaris</name>
    <dbReference type="NCBI Taxonomy" id="1835722"/>
    <lineage>
        <taxon>Bacteria</taxon>
        <taxon>Pseudomonadati</taxon>
        <taxon>Bacteroidota</taxon>
        <taxon>Saprospiria</taxon>
        <taxon>Saprospirales</taxon>
        <taxon>Lewinellaceae</taxon>
        <taxon>Neolewinella</taxon>
    </lineage>
</organism>
<dbReference type="PROSITE" id="PS50110">
    <property type="entry name" value="RESPONSE_REGULATORY"/>
    <property type="match status" value="1"/>
</dbReference>
<dbReference type="SUPFAM" id="SSF52172">
    <property type="entry name" value="CheY-like"/>
    <property type="match status" value="1"/>
</dbReference>
<keyword evidence="1" id="KW-0597">Phosphoprotein</keyword>
<reference evidence="4 5" key="1">
    <citation type="submission" date="2020-08" db="EMBL/GenBank/DDBJ databases">
        <title>Genomic Encyclopedia of Type Strains, Phase IV (KMG-IV): sequencing the most valuable type-strain genomes for metagenomic binning, comparative biology and taxonomic classification.</title>
        <authorList>
            <person name="Goeker M."/>
        </authorList>
    </citation>
    <scope>NUCLEOTIDE SEQUENCE [LARGE SCALE GENOMIC DNA]</scope>
    <source>
        <strain evidence="4 5">DSM 105137</strain>
    </source>
</reference>
<dbReference type="InterPro" id="IPR046947">
    <property type="entry name" value="LytR-like"/>
</dbReference>
<feature type="domain" description="Response regulatory" evidence="2">
    <location>
        <begin position="4"/>
        <end position="119"/>
    </location>
</feature>
<dbReference type="AlphaFoldDB" id="A0A840EBD1"/>
<dbReference type="GO" id="GO:0003677">
    <property type="term" value="F:DNA binding"/>
    <property type="evidence" value="ECO:0007669"/>
    <property type="project" value="InterPro"/>
</dbReference>
<dbReference type="InterPro" id="IPR001789">
    <property type="entry name" value="Sig_transdc_resp-reg_receiver"/>
</dbReference>
<feature type="modified residue" description="4-aspartylphosphate" evidence="1">
    <location>
        <position position="58"/>
    </location>
</feature>
<evidence type="ECO:0000259" key="3">
    <source>
        <dbReference type="PROSITE" id="PS50930"/>
    </source>
</evidence>
<dbReference type="Gene3D" id="3.40.50.2300">
    <property type="match status" value="1"/>
</dbReference>
<accession>A0A840EBD1</accession>
<dbReference type="SMART" id="SM00448">
    <property type="entry name" value="REC"/>
    <property type="match status" value="1"/>
</dbReference>
<evidence type="ECO:0000256" key="1">
    <source>
        <dbReference type="PROSITE-ProRule" id="PRU00169"/>
    </source>
</evidence>
<dbReference type="InterPro" id="IPR011006">
    <property type="entry name" value="CheY-like_superfamily"/>
</dbReference>
<dbReference type="RefSeq" id="WP_183495568.1">
    <property type="nucleotide sequence ID" value="NZ_JACIFF010000004.1"/>
</dbReference>
<gene>
    <name evidence="4" type="ORF">GGR28_001938</name>
</gene>
<dbReference type="Pfam" id="PF00072">
    <property type="entry name" value="Response_reg"/>
    <property type="match status" value="1"/>
</dbReference>
<dbReference type="PANTHER" id="PTHR37299:SF1">
    <property type="entry name" value="STAGE 0 SPORULATION PROTEIN A HOMOLOG"/>
    <property type="match status" value="1"/>
</dbReference>